<keyword evidence="2" id="KW-1185">Reference proteome</keyword>
<evidence type="ECO:0008006" key="3">
    <source>
        <dbReference type="Google" id="ProtNLM"/>
    </source>
</evidence>
<proteinExistence type="predicted"/>
<evidence type="ECO:0000313" key="1">
    <source>
        <dbReference type="EMBL" id="MBT0663719.1"/>
    </source>
</evidence>
<dbReference type="RefSeq" id="WP_214170437.1">
    <property type="nucleotide sequence ID" value="NZ_JAHCVJ010000001.1"/>
</dbReference>
<gene>
    <name evidence="1" type="ORF">KI809_05325</name>
</gene>
<reference evidence="1 2" key="1">
    <citation type="submission" date="2021-05" db="EMBL/GenBank/DDBJ databases">
        <title>The draft genome of Geobacter pelophilus DSM 12255.</title>
        <authorList>
            <person name="Xu Z."/>
            <person name="Masuda Y."/>
            <person name="Itoh H."/>
            <person name="Senoo K."/>
        </authorList>
    </citation>
    <scope>NUCLEOTIDE SEQUENCE [LARGE SCALE GENOMIC DNA]</scope>
    <source>
        <strain evidence="1 2">DSM 12255</strain>
    </source>
</reference>
<dbReference type="EMBL" id="JAHCVJ010000001">
    <property type="protein sequence ID" value="MBT0663719.1"/>
    <property type="molecule type" value="Genomic_DNA"/>
</dbReference>
<sequence>MSSLFLVTTLKVTLILPGIDRHSVKRGRSLAEVKRTIIATVITAANGCIRREA</sequence>
<dbReference type="AlphaFoldDB" id="A0AAW4KZC2"/>
<accession>A0AAW4KZC2</accession>
<protein>
    <recommendedName>
        <fullName evidence="3">Transposase</fullName>
    </recommendedName>
</protein>
<name>A0AAW4KZC2_9BACT</name>
<dbReference type="Proteomes" id="UP000811899">
    <property type="component" value="Unassembled WGS sequence"/>
</dbReference>
<organism evidence="1 2">
    <name type="scientific">Geoanaerobacter pelophilus</name>
    <dbReference type="NCBI Taxonomy" id="60036"/>
    <lineage>
        <taxon>Bacteria</taxon>
        <taxon>Pseudomonadati</taxon>
        <taxon>Thermodesulfobacteriota</taxon>
        <taxon>Desulfuromonadia</taxon>
        <taxon>Geobacterales</taxon>
        <taxon>Geobacteraceae</taxon>
        <taxon>Geoanaerobacter</taxon>
    </lineage>
</organism>
<comment type="caution">
    <text evidence="1">The sequence shown here is derived from an EMBL/GenBank/DDBJ whole genome shotgun (WGS) entry which is preliminary data.</text>
</comment>
<evidence type="ECO:0000313" key="2">
    <source>
        <dbReference type="Proteomes" id="UP000811899"/>
    </source>
</evidence>